<dbReference type="PANTHER" id="PTHR46502">
    <property type="entry name" value="C2 DOMAIN-CONTAINING"/>
    <property type="match status" value="1"/>
</dbReference>
<evidence type="ECO:0000259" key="4">
    <source>
        <dbReference type="PROSITE" id="PS50004"/>
    </source>
</evidence>
<evidence type="ECO:0000313" key="5">
    <source>
        <dbReference type="EnsemblPlants" id="AET2Gv21242600.1"/>
    </source>
</evidence>
<proteinExistence type="predicted"/>
<dbReference type="PROSITE" id="PS50004">
    <property type="entry name" value="C2"/>
    <property type="match status" value="1"/>
</dbReference>
<name>A0A453DHG1_AEGTS</name>
<accession>A0A453DHG1</accession>
<feature type="region of interest" description="Disordered" evidence="3">
    <location>
        <begin position="63"/>
        <end position="83"/>
    </location>
</feature>
<dbReference type="AlphaFoldDB" id="A0A453DHG1"/>
<dbReference type="EnsemblPlants" id="AET2Gv21242600.1">
    <property type="protein sequence ID" value="AET2Gv21242600.1"/>
    <property type="gene ID" value="AET2Gv21242600"/>
</dbReference>
<reference evidence="5" key="3">
    <citation type="journal article" date="2017" name="Nature">
        <title>Genome sequence of the progenitor of the wheat D genome Aegilops tauschii.</title>
        <authorList>
            <person name="Luo M.C."/>
            <person name="Gu Y.Q."/>
            <person name="Puiu D."/>
            <person name="Wang H."/>
            <person name="Twardziok S.O."/>
            <person name="Deal K.R."/>
            <person name="Huo N."/>
            <person name="Zhu T."/>
            <person name="Wang L."/>
            <person name="Wang Y."/>
            <person name="McGuire P.E."/>
            <person name="Liu S."/>
            <person name="Long H."/>
            <person name="Ramasamy R.K."/>
            <person name="Rodriguez J.C."/>
            <person name="Van S.L."/>
            <person name="Yuan L."/>
            <person name="Wang Z."/>
            <person name="Xia Z."/>
            <person name="Xiao L."/>
            <person name="Anderson O.D."/>
            <person name="Ouyang S."/>
            <person name="Liang Y."/>
            <person name="Zimin A.V."/>
            <person name="Pertea G."/>
            <person name="Qi P."/>
            <person name="Bennetzen J.L."/>
            <person name="Dai X."/>
            <person name="Dawson M.W."/>
            <person name="Muller H.G."/>
            <person name="Kugler K."/>
            <person name="Rivarola-Duarte L."/>
            <person name="Spannagl M."/>
            <person name="Mayer K.F.X."/>
            <person name="Lu F.H."/>
            <person name="Bevan M.W."/>
            <person name="Leroy P."/>
            <person name="Li P."/>
            <person name="You F.M."/>
            <person name="Sun Q."/>
            <person name="Liu Z."/>
            <person name="Lyons E."/>
            <person name="Wicker T."/>
            <person name="Salzberg S.L."/>
            <person name="Devos K.M."/>
            <person name="Dvorak J."/>
        </authorList>
    </citation>
    <scope>NUCLEOTIDE SEQUENCE [LARGE SCALE GENOMIC DNA]</scope>
    <source>
        <strain evidence="5">cv. AL8/78</strain>
    </source>
</reference>
<dbReference type="GO" id="GO:0046872">
    <property type="term" value="F:metal ion binding"/>
    <property type="evidence" value="ECO:0007669"/>
    <property type="project" value="UniProtKB-KW"/>
</dbReference>
<dbReference type="Gramene" id="AET2Gv21242600.1">
    <property type="protein sequence ID" value="AET2Gv21242600.1"/>
    <property type="gene ID" value="AET2Gv21242600"/>
</dbReference>
<evidence type="ECO:0000256" key="2">
    <source>
        <dbReference type="ARBA" id="ARBA00022837"/>
    </source>
</evidence>
<evidence type="ECO:0000313" key="6">
    <source>
        <dbReference type="Proteomes" id="UP000015105"/>
    </source>
</evidence>
<protein>
    <recommendedName>
        <fullName evidence="4">C2 domain-containing protein</fullName>
    </recommendedName>
</protein>
<dbReference type="SMART" id="SM00239">
    <property type="entry name" value="C2"/>
    <property type="match status" value="1"/>
</dbReference>
<dbReference type="PANTHER" id="PTHR46502:SF17">
    <property type="entry name" value="OS04G0682100 PROTEIN"/>
    <property type="match status" value="1"/>
</dbReference>
<dbReference type="Proteomes" id="UP000015105">
    <property type="component" value="Chromosome 2D"/>
</dbReference>
<dbReference type="SUPFAM" id="SSF49562">
    <property type="entry name" value="C2 domain (Calcium/lipid-binding domain, CaLB)"/>
    <property type="match status" value="1"/>
</dbReference>
<dbReference type="InterPro" id="IPR000008">
    <property type="entry name" value="C2_dom"/>
</dbReference>
<dbReference type="InterPro" id="IPR035892">
    <property type="entry name" value="C2_domain_sf"/>
</dbReference>
<dbReference type="Gene3D" id="2.60.40.150">
    <property type="entry name" value="C2 domain"/>
    <property type="match status" value="1"/>
</dbReference>
<reference evidence="6" key="2">
    <citation type="journal article" date="2017" name="Nat. Plants">
        <title>The Aegilops tauschii genome reveals multiple impacts of transposons.</title>
        <authorList>
            <person name="Zhao G."/>
            <person name="Zou C."/>
            <person name="Li K."/>
            <person name="Wang K."/>
            <person name="Li T."/>
            <person name="Gao L."/>
            <person name="Zhang X."/>
            <person name="Wang H."/>
            <person name="Yang Z."/>
            <person name="Liu X."/>
            <person name="Jiang W."/>
            <person name="Mao L."/>
            <person name="Kong X."/>
            <person name="Jiao Y."/>
            <person name="Jia J."/>
        </authorList>
    </citation>
    <scope>NUCLEOTIDE SEQUENCE [LARGE SCALE GENOMIC DNA]</scope>
    <source>
        <strain evidence="6">cv. AL8/78</strain>
    </source>
</reference>
<reference evidence="5" key="5">
    <citation type="journal article" date="2021" name="G3 (Bethesda)">
        <title>Aegilops tauschii genome assembly Aet v5.0 features greater sequence contiguity and improved annotation.</title>
        <authorList>
            <person name="Wang L."/>
            <person name="Zhu T."/>
            <person name="Rodriguez J.C."/>
            <person name="Deal K.R."/>
            <person name="Dubcovsky J."/>
            <person name="McGuire P.E."/>
            <person name="Lux T."/>
            <person name="Spannagl M."/>
            <person name="Mayer K.F.X."/>
            <person name="Baldrich P."/>
            <person name="Meyers B.C."/>
            <person name="Huo N."/>
            <person name="Gu Y.Q."/>
            <person name="Zhou H."/>
            <person name="Devos K.M."/>
            <person name="Bennetzen J.L."/>
            <person name="Unver T."/>
            <person name="Budak H."/>
            <person name="Gulick P.J."/>
            <person name="Galiba G."/>
            <person name="Kalapos B."/>
            <person name="Nelson D.R."/>
            <person name="Li P."/>
            <person name="You F.M."/>
            <person name="Luo M.C."/>
            <person name="Dvorak J."/>
        </authorList>
    </citation>
    <scope>NUCLEOTIDE SEQUENCE [LARGE SCALE GENOMIC DNA]</scope>
    <source>
        <strain evidence="5">cv. AL8/78</strain>
    </source>
</reference>
<keyword evidence="1" id="KW-0479">Metal-binding</keyword>
<dbReference type="Pfam" id="PF00168">
    <property type="entry name" value="C2"/>
    <property type="match status" value="1"/>
</dbReference>
<evidence type="ECO:0000256" key="3">
    <source>
        <dbReference type="SAM" id="MobiDB-lite"/>
    </source>
</evidence>
<feature type="domain" description="C2" evidence="4">
    <location>
        <begin position="70"/>
        <end position="189"/>
    </location>
</feature>
<reference evidence="5" key="4">
    <citation type="submission" date="2019-03" db="UniProtKB">
        <authorList>
            <consortium name="EnsemblPlants"/>
        </authorList>
    </citation>
    <scope>IDENTIFICATION</scope>
</reference>
<organism evidence="5 6">
    <name type="scientific">Aegilops tauschii subsp. strangulata</name>
    <name type="common">Goatgrass</name>
    <dbReference type="NCBI Taxonomy" id="200361"/>
    <lineage>
        <taxon>Eukaryota</taxon>
        <taxon>Viridiplantae</taxon>
        <taxon>Streptophyta</taxon>
        <taxon>Embryophyta</taxon>
        <taxon>Tracheophyta</taxon>
        <taxon>Spermatophyta</taxon>
        <taxon>Magnoliopsida</taxon>
        <taxon>Liliopsida</taxon>
        <taxon>Poales</taxon>
        <taxon>Poaceae</taxon>
        <taxon>BOP clade</taxon>
        <taxon>Pooideae</taxon>
        <taxon>Triticodae</taxon>
        <taxon>Triticeae</taxon>
        <taxon>Triticinae</taxon>
        <taxon>Aegilops</taxon>
    </lineage>
</organism>
<reference evidence="6" key="1">
    <citation type="journal article" date="2014" name="Science">
        <title>Ancient hybridizations among the ancestral genomes of bread wheat.</title>
        <authorList>
            <consortium name="International Wheat Genome Sequencing Consortium,"/>
            <person name="Marcussen T."/>
            <person name="Sandve S.R."/>
            <person name="Heier L."/>
            <person name="Spannagl M."/>
            <person name="Pfeifer M."/>
            <person name="Jakobsen K.S."/>
            <person name="Wulff B.B."/>
            <person name="Steuernagel B."/>
            <person name="Mayer K.F."/>
            <person name="Olsen O.A."/>
        </authorList>
    </citation>
    <scope>NUCLEOTIDE SEQUENCE [LARGE SCALE GENOMIC DNA]</scope>
    <source>
        <strain evidence="6">cv. AL8/78</strain>
    </source>
</reference>
<sequence length="209" mass="23303">QTRGRNKPFHFSFNNNRKTGQRICSLAPSWRKLIDSVEGFLDFTYTPLYTVVPWWVGEGDIHPDQERDPRLGRPAGGDREGGGDMVRGKLEVLLVSAKGLDDSDFFNSMDPYVILTCRSHEQKSTVASGAGSEPEWNETFFFAVSGDAPELRVKIMDSDALSADDLVGEAWQVLPYKHTSCTLGSNLAHYYSCRNSEHPFQLLPAGSEL</sequence>
<evidence type="ECO:0000256" key="1">
    <source>
        <dbReference type="ARBA" id="ARBA00022723"/>
    </source>
</evidence>
<keyword evidence="6" id="KW-1185">Reference proteome</keyword>
<keyword evidence="2" id="KW-0106">Calcium</keyword>